<feature type="transmembrane region" description="Helical" evidence="8">
    <location>
        <begin position="957"/>
        <end position="981"/>
    </location>
</feature>
<dbReference type="CDD" id="cd18577">
    <property type="entry name" value="ABC_6TM_Pgp_ABCB1_D1_like"/>
    <property type="match status" value="1"/>
</dbReference>
<evidence type="ECO:0000256" key="8">
    <source>
        <dbReference type="SAM" id="Phobius"/>
    </source>
</evidence>
<feature type="transmembrane region" description="Helical" evidence="8">
    <location>
        <begin position="727"/>
        <end position="747"/>
    </location>
</feature>
<comment type="subcellular location">
    <subcellularLocation>
        <location evidence="1">Membrane</location>
        <topology evidence="1">Multi-pass membrane protein</topology>
    </subcellularLocation>
</comment>
<evidence type="ECO:0000256" key="2">
    <source>
        <dbReference type="ARBA" id="ARBA00022448"/>
    </source>
</evidence>
<evidence type="ECO:0000256" key="6">
    <source>
        <dbReference type="ARBA" id="ARBA00022989"/>
    </source>
</evidence>
<feature type="domain" description="ABC transmembrane type-1" evidence="10">
    <location>
        <begin position="89"/>
        <end position="385"/>
    </location>
</feature>
<dbReference type="InterPro" id="IPR003593">
    <property type="entry name" value="AAA+_ATPase"/>
</dbReference>
<dbReference type="Gene3D" id="3.40.50.300">
    <property type="entry name" value="P-loop containing nucleotide triphosphate hydrolases"/>
    <property type="match status" value="2"/>
</dbReference>
<keyword evidence="2" id="KW-0813">Transport</keyword>
<keyword evidence="6 8" id="KW-1133">Transmembrane helix</keyword>
<dbReference type="InterPro" id="IPR027417">
    <property type="entry name" value="P-loop_NTPase"/>
</dbReference>
<dbReference type="PROSITE" id="PS00211">
    <property type="entry name" value="ABC_TRANSPORTER_1"/>
    <property type="match status" value="2"/>
</dbReference>
<feature type="transmembrane region" description="Helical" evidence="8">
    <location>
        <begin position="137"/>
        <end position="160"/>
    </location>
</feature>
<dbReference type="Gene3D" id="1.20.1560.10">
    <property type="entry name" value="ABC transporter type 1, transmembrane domain"/>
    <property type="match status" value="1"/>
</dbReference>
<evidence type="ECO:0000259" key="9">
    <source>
        <dbReference type="PROSITE" id="PS50893"/>
    </source>
</evidence>
<dbReference type="PROSITE" id="PS50929">
    <property type="entry name" value="ABC_TM1F"/>
    <property type="match status" value="2"/>
</dbReference>
<dbReference type="PANTHER" id="PTHR43394:SF15">
    <property type="entry name" value="ALPHA-FACTOR-TRANSPORTING ATPASE"/>
    <property type="match status" value="1"/>
</dbReference>
<evidence type="ECO:0000256" key="5">
    <source>
        <dbReference type="ARBA" id="ARBA00022840"/>
    </source>
</evidence>
<evidence type="ECO:0000256" key="4">
    <source>
        <dbReference type="ARBA" id="ARBA00022741"/>
    </source>
</evidence>
<dbReference type="PANTHER" id="PTHR43394">
    <property type="entry name" value="ATP-DEPENDENT PERMEASE MDL1, MITOCHONDRIAL"/>
    <property type="match status" value="1"/>
</dbReference>
<reference evidence="11 12" key="1">
    <citation type="submission" date="2018-10" db="EMBL/GenBank/DDBJ databases">
        <title>Complete genome sequence of Malassezia restricta CBS 7877.</title>
        <authorList>
            <person name="Morand S.C."/>
            <person name="Bertignac M."/>
            <person name="Iltis A."/>
            <person name="Kolder I."/>
            <person name="Pirovano W."/>
            <person name="Jourdain R."/>
            <person name="Clavaud C."/>
        </authorList>
    </citation>
    <scope>NUCLEOTIDE SEQUENCE [LARGE SCALE GENOMIC DNA]</scope>
    <source>
        <strain evidence="11 12">CBS 7877</strain>
    </source>
</reference>
<dbReference type="EC" id="3.6.3.44" evidence="11"/>
<feature type="transmembrane region" description="Helical" evidence="8">
    <location>
        <begin position="923"/>
        <end position="945"/>
    </location>
</feature>
<keyword evidence="3 8" id="KW-0812">Transmembrane</keyword>
<evidence type="ECO:0000313" key="12">
    <source>
        <dbReference type="Proteomes" id="UP000269793"/>
    </source>
</evidence>
<feature type="domain" description="ABC transmembrane type-1" evidence="10">
    <location>
        <begin position="697"/>
        <end position="947"/>
    </location>
</feature>
<keyword evidence="12" id="KW-1185">Reference proteome</keyword>
<accession>A0A3G2S9R4</accession>
<evidence type="ECO:0000256" key="3">
    <source>
        <dbReference type="ARBA" id="ARBA00022692"/>
    </source>
</evidence>
<sequence length="1241" mass="133167">MRCSTVPAPLDVDDCTEKVSIPSSGLSTPGWHVPGPTHAEVKRSVSPVSLSSEKEAEAAWRMQVPPLRRSLRRLYAPLRWTELGLMVPGIVLALACGAIPISMSYVLGRAFRALGEYDSSRVDASAVLLDTMRDDCLGLVGLAGAALLLRALDTYVWLVIGERGARAWRSSIIAAIVRKDVSWFDLGMSLESDTGAAGLLTMYASETDDVRLAMGIHVGGMARHLATMLLSTVYSLTRQWKLTLVIYATLPLVVIITAVGDAMAAPLEARTRQQTRELSTLVEKCLSAIQLIKAYTWERAQMDALTACAAVYRRWHSRWTLVLGVRLGLGAAVSLLTFLQGFGYGMVLVRHGQADAADVLSTFLACLVAMSQLQTILQRLAALERGVGAASRLERLRLSCVTTSRIAPAPQPLPTVQGRLSLQRVSLSYPARPDVRVLRDVSMKLEGTTYLVGPSGSGKSSIAAVVARLYDPVEGRVLIDGVDIRACAAYRAHVVCVRQEPLILERSLRENLAPHPVAPERLEAVCAAMQLTSVVRALPHGLDTMLGTRGVSLSGGQQQRVALARALMLDAPVLVLDEATSALDHATALSIHAAIKAWRQDQTTIIITHDLSLVAPDEYVHVMSDGRVVEHGPMRSLSYAPTSYEARPPSYVARAPPAALLDEKAEAIDDAPVRPLSLPHALGWMWRTLPSRVWFCAALLLCVVSGITVPAFSLCLTQVLVAVAQHAPLAGGLLGATAGLAVADGLCKGARLVVMDMLATHWMQRVRLHAMRMLLAQDCTFHDKEAPSTLTAHIVKEADDARLLVSEMVGQGAVLLAMGLGALVWSIVRGWHLTLCACALLLVGVVAQGVHGAWLARREGAAMHARTTAAERVYDYVRQQRAVRAMGLDALLETEALSAAERAYVAGLRTATAVACGAGLGDAIMYTAEAVLYALGAVLLTLGTYDVRRVLDVLSPLVFTLAYAASAASVMPVAGQCLPALGRVRRLAMLREEAASDWHGTETPELAWGHVSLEHVSFSYGAAPLLTDVSLHVTPGEKIALVGRSGSGKTTLLALLQRLYEPQQGSVYMDHHRLAAMDSAHLRSSLAVVAQHPTLFPATVADNIAAGRPIAHDALVLAAQQACAHAFIEALPAQYATRLGTSTSLSGGQAQRIEWARAFARRACLWLLDEPTSALDHATRDQILSHLRATDSTAVVVTHDVHVMRQCDRVVVLEAGRIVAAGPWRTLQTHAALQRVLQPGG</sequence>
<evidence type="ECO:0000259" key="10">
    <source>
        <dbReference type="PROSITE" id="PS50929"/>
    </source>
</evidence>
<feature type="transmembrane region" description="Helical" evidence="8">
    <location>
        <begin position="803"/>
        <end position="825"/>
    </location>
</feature>
<dbReference type="InterPro" id="IPR011527">
    <property type="entry name" value="ABC1_TM_dom"/>
</dbReference>
<feature type="domain" description="ABC transporter" evidence="9">
    <location>
        <begin position="1011"/>
        <end position="1240"/>
    </location>
</feature>
<dbReference type="InterPro" id="IPR017871">
    <property type="entry name" value="ABC_transporter-like_CS"/>
</dbReference>
<gene>
    <name evidence="11" type="primary">Abcb4</name>
    <name evidence="11" type="ORF">DNF11_3008</name>
</gene>
<dbReference type="VEuPathDB" id="FungiDB:DNF11_3008"/>
<dbReference type="GO" id="GO:0016887">
    <property type="term" value="F:ATP hydrolysis activity"/>
    <property type="evidence" value="ECO:0007669"/>
    <property type="project" value="InterPro"/>
</dbReference>
<keyword evidence="11" id="KW-0378">Hydrolase</keyword>
<dbReference type="GO" id="GO:0005524">
    <property type="term" value="F:ATP binding"/>
    <property type="evidence" value="ECO:0007669"/>
    <property type="project" value="UniProtKB-KW"/>
</dbReference>
<evidence type="ECO:0000256" key="1">
    <source>
        <dbReference type="ARBA" id="ARBA00004141"/>
    </source>
</evidence>
<dbReference type="CDD" id="cd03228">
    <property type="entry name" value="ABCC_MRP_Like"/>
    <property type="match status" value="1"/>
</dbReference>
<dbReference type="Pfam" id="PF00664">
    <property type="entry name" value="ABC_membrane"/>
    <property type="match status" value="2"/>
</dbReference>
<dbReference type="STRING" id="425264.A0A3G2S9R4"/>
<dbReference type="GO" id="GO:0090374">
    <property type="term" value="P:oligopeptide export from mitochondrion"/>
    <property type="evidence" value="ECO:0007669"/>
    <property type="project" value="TreeGrafter"/>
</dbReference>
<evidence type="ECO:0000313" key="11">
    <source>
        <dbReference type="EMBL" id="AYO43958.1"/>
    </source>
</evidence>
<proteinExistence type="predicted"/>
<dbReference type="GO" id="GO:0015421">
    <property type="term" value="F:ABC-type oligopeptide transporter activity"/>
    <property type="evidence" value="ECO:0007669"/>
    <property type="project" value="TreeGrafter"/>
</dbReference>
<dbReference type="SUPFAM" id="SSF90123">
    <property type="entry name" value="ABC transporter transmembrane region"/>
    <property type="match status" value="2"/>
</dbReference>
<dbReference type="OrthoDB" id="6500128at2759"/>
<keyword evidence="4" id="KW-0547">Nucleotide-binding</keyword>
<keyword evidence="5" id="KW-0067">ATP-binding</keyword>
<protein>
    <submittedName>
        <fullName evidence="11">Multidrug resistance protein 3</fullName>
        <ecNumber evidence="11">3.6.3.44</ecNumber>
    </submittedName>
</protein>
<feature type="domain" description="ABC transporter" evidence="9">
    <location>
        <begin position="422"/>
        <end position="650"/>
    </location>
</feature>
<dbReference type="PROSITE" id="PS50893">
    <property type="entry name" value="ABC_TRANSPORTER_2"/>
    <property type="match status" value="2"/>
</dbReference>
<organism evidence="11 12">
    <name type="scientific">Malassezia restricta (strain ATCC 96810 / NBRC 103918 / CBS 7877)</name>
    <name type="common">Seborrheic dermatitis infection agent</name>
    <dbReference type="NCBI Taxonomy" id="425264"/>
    <lineage>
        <taxon>Eukaryota</taxon>
        <taxon>Fungi</taxon>
        <taxon>Dikarya</taxon>
        <taxon>Basidiomycota</taxon>
        <taxon>Ustilaginomycotina</taxon>
        <taxon>Malasseziomycetes</taxon>
        <taxon>Malasseziales</taxon>
        <taxon>Malasseziaceae</taxon>
        <taxon>Malassezia</taxon>
    </lineage>
</organism>
<feature type="transmembrane region" description="Helical" evidence="8">
    <location>
        <begin position="693"/>
        <end position="721"/>
    </location>
</feature>
<name>A0A3G2S9R4_MALR7</name>
<dbReference type="FunFam" id="3.40.50.300:FF:000604">
    <property type="entry name" value="ABC transporter B family member 28"/>
    <property type="match status" value="1"/>
</dbReference>
<feature type="transmembrane region" description="Helical" evidence="8">
    <location>
        <begin position="212"/>
        <end position="236"/>
    </location>
</feature>
<dbReference type="AlphaFoldDB" id="A0A3G2S9R4"/>
<feature type="transmembrane region" description="Helical" evidence="8">
    <location>
        <begin position="831"/>
        <end position="856"/>
    </location>
</feature>
<dbReference type="InterPro" id="IPR036640">
    <property type="entry name" value="ABC1_TM_sf"/>
</dbReference>
<dbReference type="GO" id="GO:0005743">
    <property type="term" value="C:mitochondrial inner membrane"/>
    <property type="evidence" value="ECO:0007669"/>
    <property type="project" value="TreeGrafter"/>
</dbReference>
<feature type="transmembrane region" description="Helical" evidence="8">
    <location>
        <begin position="242"/>
        <end position="264"/>
    </location>
</feature>
<feature type="transmembrane region" description="Helical" evidence="8">
    <location>
        <begin position="319"/>
        <end position="339"/>
    </location>
</feature>
<dbReference type="EMBL" id="CP033152">
    <property type="protein sequence ID" value="AYO43958.1"/>
    <property type="molecule type" value="Genomic_DNA"/>
</dbReference>
<dbReference type="SUPFAM" id="SSF52540">
    <property type="entry name" value="P-loop containing nucleoside triphosphate hydrolases"/>
    <property type="match status" value="2"/>
</dbReference>
<dbReference type="Proteomes" id="UP000269793">
    <property type="component" value="Chromosome V"/>
</dbReference>
<dbReference type="SMART" id="SM00382">
    <property type="entry name" value="AAA"/>
    <property type="match status" value="2"/>
</dbReference>
<feature type="transmembrane region" description="Helical" evidence="8">
    <location>
        <begin position="83"/>
        <end position="107"/>
    </location>
</feature>
<dbReference type="InterPro" id="IPR039421">
    <property type="entry name" value="Type_1_exporter"/>
</dbReference>
<evidence type="ECO:0000256" key="7">
    <source>
        <dbReference type="ARBA" id="ARBA00023136"/>
    </source>
</evidence>
<dbReference type="Pfam" id="PF00005">
    <property type="entry name" value="ABC_tran"/>
    <property type="match status" value="2"/>
</dbReference>
<keyword evidence="7 8" id="KW-0472">Membrane</keyword>
<dbReference type="InterPro" id="IPR003439">
    <property type="entry name" value="ABC_transporter-like_ATP-bd"/>
</dbReference>